<dbReference type="InterPro" id="IPR015943">
    <property type="entry name" value="WD40/YVTN_repeat-like_dom_sf"/>
</dbReference>
<sequence length="563" mass="62202">MAFPEKESPSSSSSSRPNASNTESNSRSVSKKDSDAFYLAKTVLKGTAILQAVRGHFRSLSYCDVVFGKETSIELVNIDGDGITHTISEQPIFGTIKDLAVLPWAERFQDQNPKAIEKDMLLVISDSGKLSFLAFSNEMRRFFPLTHVELSAERGNFRNEVGRMLAVDSTGSFVAVSAYEDQLAIFSLARSQTGVTIDKKILCPPIKDGRLKAESGFTNISGTIWSMCFISEDCYPPNHAQKPVLAVLLNRRGSFYRNELLLLQWNVEEQTIHVVYQYAEAGPLAYHIVEVPHSHGFAFLFRDGDIVLMDFRDVPSHVYRTTVSFSSLEESKSNNAVRIPDIMDEEGMYSFAASALLELRGLNTIEDPMRIDGPVQSDPNYVCSWSWEPGVKTCPRIILSVDSGNVYVIELGFELDAVRVNLSDCIYKGLPSNALVWLENGLLAAIYDMADGVVFGFQGGSLHQKSLIQNIAPILDMCIVDSHDEKDEKIFACSGLASEGSLRAIRSGISVETLLKTGPIYHGVSGTWTAKMKLSDPYHSFVVISFVEQTRVLSVGVSFCDVT</sequence>
<name>S8D2D2_9LAMI</name>
<keyword evidence="4" id="KW-1185">Reference proteome</keyword>
<dbReference type="InterPro" id="IPR050358">
    <property type="entry name" value="RSE1/DDB1/CFT1"/>
</dbReference>
<accession>S8D2D2</accession>
<feature type="region of interest" description="Disordered" evidence="1">
    <location>
        <begin position="1"/>
        <end position="29"/>
    </location>
</feature>
<comment type="caution">
    <text evidence="3">The sequence shown here is derived from an EMBL/GenBank/DDBJ whole genome shotgun (WGS) entry which is preliminary data.</text>
</comment>
<dbReference type="Pfam" id="PF10433">
    <property type="entry name" value="Beta-prop_RSE1_1st"/>
    <property type="match status" value="1"/>
</dbReference>
<organism evidence="3 4">
    <name type="scientific">Genlisea aurea</name>
    <dbReference type="NCBI Taxonomy" id="192259"/>
    <lineage>
        <taxon>Eukaryota</taxon>
        <taxon>Viridiplantae</taxon>
        <taxon>Streptophyta</taxon>
        <taxon>Embryophyta</taxon>
        <taxon>Tracheophyta</taxon>
        <taxon>Spermatophyta</taxon>
        <taxon>Magnoliopsida</taxon>
        <taxon>eudicotyledons</taxon>
        <taxon>Gunneridae</taxon>
        <taxon>Pentapetalae</taxon>
        <taxon>asterids</taxon>
        <taxon>lamiids</taxon>
        <taxon>Lamiales</taxon>
        <taxon>Lentibulariaceae</taxon>
        <taxon>Genlisea</taxon>
    </lineage>
</organism>
<feature type="non-terminal residue" evidence="3">
    <location>
        <position position="563"/>
    </location>
</feature>
<feature type="domain" description="RSE1/DDB1/CPSF1 first beta-propeller" evidence="2">
    <location>
        <begin position="49"/>
        <end position="469"/>
    </location>
</feature>
<dbReference type="PANTHER" id="PTHR10644">
    <property type="entry name" value="DNA REPAIR/RNA PROCESSING CPSF FAMILY"/>
    <property type="match status" value="1"/>
</dbReference>
<evidence type="ECO:0000313" key="3">
    <source>
        <dbReference type="EMBL" id="EPS73555.1"/>
    </source>
</evidence>
<dbReference type="Gene3D" id="2.130.10.10">
    <property type="entry name" value="YVTN repeat-like/Quinoprotein amine dehydrogenase"/>
    <property type="match status" value="2"/>
</dbReference>
<gene>
    <name evidence="3" type="ORF">M569_01197</name>
</gene>
<dbReference type="OrthoDB" id="20774at2759"/>
<dbReference type="Proteomes" id="UP000015453">
    <property type="component" value="Unassembled WGS sequence"/>
</dbReference>
<evidence type="ECO:0000259" key="2">
    <source>
        <dbReference type="Pfam" id="PF10433"/>
    </source>
</evidence>
<proteinExistence type="predicted"/>
<dbReference type="EMBL" id="AUSU01000395">
    <property type="protein sequence ID" value="EPS73555.1"/>
    <property type="molecule type" value="Genomic_DNA"/>
</dbReference>
<dbReference type="InterPro" id="IPR018846">
    <property type="entry name" value="Beta-prop_RSE1/DDB1/CPSF1_1st"/>
</dbReference>
<evidence type="ECO:0000313" key="4">
    <source>
        <dbReference type="Proteomes" id="UP000015453"/>
    </source>
</evidence>
<evidence type="ECO:0000256" key="1">
    <source>
        <dbReference type="SAM" id="MobiDB-lite"/>
    </source>
</evidence>
<feature type="compositionally biased region" description="Low complexity" evidence="1">
    <location>
        <begin position="9"/>
        <end position="24"/>
    </location>
</feature>
<protein>
    <recommendedName>
        <fullName evidence="2">RSE1/DDB1/CPSF1 first beta-propeller domain-containing protein</fullName>
    </recommendedName>
</protein>
<reference evidence="3 4" key="1">
    <citation type="journal article" date="2013" name="BMC Genomics">
        <title>The miniature genome of a carnivorous plant Genlisea aurea contains a low number of genes and short non-coding sequences.</title>
        <authorList>
            <person name="Leushkin E.V."/>
            <person name="Sutormin R.A."/>
            <person name="Nabieva E.R."/>
            <person name="Penin A.A."/>
            <person name="Kondrashov A.S."/>
            <person name="Logacheva M.D."/>
        </authorList>
    </citation>
    <scope>NUCLEOTIDE SEQUENCE [LARGE SCALE GENOMIC DNA]</scope>
</reference>
<dbReference type="AlphaFoldDB" id="S8D2D2"/>